<dbReference type="GO" id="GO:0032259">
    <property type="term" value="P:methylation"/>
    <property type="evidence" value="ECO:0007669"/>
    <property type="project" value="UniProtKB-KW"/>
</dbReference>
<keyword evidence="2" id="KW-0808">Transferase</keyword>
<accession>F2AN46</accession>
<dbReference type="InterPro" id="IPR027266">
    <property type="entry name" value="TrmE/GcvT-like"/>
</dbReference>
<proteinExistence type="predicted"/>
<dbReference type="GO" id="GO:0016226">
    <property type="term" value="P:iron-sulfur cluster assembly"/>
    <property type="evidence" value="ECO:0007669"/>
    <property type="project" value="TreeGrafter"/>
</dbReference>
<dbReference type="PANTHER" id="PTHR22602">
    <property type="entry name" value="TRANSFERASE CAF17, MITOCHONDRIAL-RELATED"/>
    <property type="match status" value="1"/>
</dbReference>
<dbReference type="NCBIfam" id="TIGR03317">
    <property type="entry name" value="ygfZ_signature"/>
    <property type="match status" value="1"/>
</dbReference>
<gene>
    <name evidence="2" type="ORF">RBWH47_03259</name>
</gene>
<comment type="caution">
    <text evidence="2">The sequence shown here is derived from an EMBL/GenBank/DDBJ whole genome shotgun (WGS) entry which is preliminary data.</text>
</comment>
<keyword evidence="2" id="KW-0489">Methyltransferase</keyword>
<dbReference type="InterPro" id="IPR045179">
    <property type="entry name" value="YgfZ/GcvT"/>
</dbReference>
<name>F2AN46_RHOBT</name>
<dbReference type="PANTHER" id="PTHR22602:SF0">
    <property type="entry name" value="TRANSFERASE CAF17, MITOCHONDRIAL-RELATED"/>
    <property type="match status" value="1"/>
</dbReference>
<dbReference type="RefSeq" id="WP_007325063.1">
    <property type="nucleotide sequence ID" value="NZ_AFAR01000065.1"/>
</dbReference>
<evidence type="ECO:0000313" key="2">
    <source>
        <dbReference type="EMBL" id="EGF28867.1"/>
    </source>
</evidence>
<keyword evidence="1" id="KW-0809">Transit peptide</keyword>
<dbReference type="Proteomes" id="UP000006222">
    <property type="component" value="Unassembled WGS sequence"/>
</dbReference>
<dbReference type="AlphaFoldDB" id="F2AN46"/>
<sequence length="342" mass="36373">MPSSLSLIRLPALSIVDLVGADATAILHNLTTNDVKKLTADGPQHAGLETFITNVRGKCLGHVVVFATQDGYRMIGAPGIVATADNSGTVRQSQAIAEHADRYTIREDATPVIRDEELAAWMVIDGDAEPVQTTPLPNMTNQDGVESYQLPWVKSGTLFLLPIDTAAEHPSLIADRLGVSAEALAMGDENDFHAHRVAAGFPWFGIDLTDAHLPQEADRETQTISFTKGCYLGQETVARLDALGQVQKKLVRWKLAGLPPGAEPAADDKLRALDAPEDAKPVGRITSVGRIDDQGEGLAMGYARRSHFEAGAKLAGMISAGDVGDVAYTAEVLPPVLGDSPE</sequence>
<protein>
    <submittedName>
        <fullName evidence="2">Aminomethyltransferase</fullName>
    </submittedName>
</protein>
<dbReference type="PIRSF" id="PIRSF006487">
    <property type="entry name" value="GcvT"/>
    <property type="match status" value="1"/>
</dbReference>
<dbReference type="Gene3D" id="3.30.1360.120">
    <property type="entry name" value="Probable tRNA modification gtpase trme, domain 1"/>
    <property type="match status" value="1"/>
</dbReference>
<organism evidence="2 3">
    <name type="scientific">Rhodopirellula baltica WH47</name>
    <dbReference type="NCBI Taxonomy" id="991778"/>
    <lineage>
        <taxon>Bacteria</taxon>
        <taxon>Pseudomonadati</taxon>
        <taxon>Planctomycetota</taxon>
        <taxon>Planctomycetia</taxon>
        <taxon>Pirellulales</taxon>
        <taxon>Pirellulaceae</taxon>
        <taxon>Rhodopirellula</taxon>
    </lineage>
</organism>
<dbReference type="PATRIC" id="fig|991778.3.peg.1166"/>
<dbReference type="GO" id="GO:0008168">
    <property type="term" value="F:methyltransferase activity"/>
    <property type="evidence" value="ECO:0007669"/>
    <property type="project" value="UniProtKB-KW"/>
</dbReference>
<dbReference type="InterPro" id="IPR017703">
    <property type="entry name" value="YgfZ/GCV_T_CS"/>
</dbReference>
<dbReference type="SUPFAM" id="SSF103025">
    <property type="entry name" value="Folate-binding domain"/>
    <property type="match status" value="1"/>
</dbReference>
<evidence type="ECO:0000256" key="1">
    <source>
        <dbReference type="ARBA" id="ARBA00022946"/>
    </source>
</evidence>
<dbReference type="EMBL" id="AFAR01000065">
    <property type="protein sequence ID" value="EGF28867.1"/>
    <property type="molecule type" value="Genomic_DNA"/>
</dbReference>
<evidence type="ECO:0000313" key="3">
    <source>
        <dbReference type="Proteomes" id="UP000006222"/>
    </source>
</evidence>
<reference evidence="2 3" key="1">
    <citation type="journal article" date="2013" name="Mar. Genomics">
        <title>Expression of sulfatases in Rhodopirellula baltica and the diversity of sulfatases in the genus Rhodopirellula.</title>
        <authorList>
            <person name="Wegner C.E."/>
            <person name="Richter-Heitmann T."/>
            <person name="Klindworth A."/>
            <person name="Klockow C."/>
            <person name="Richter M."/>
            <person name="Achstetter T."/>
            <person name="Glockner F.O."/>
            <person name="Harder J."/>
        </authorList>
    </citation>
    <scope>NUCLEOTIDE SEQUENCE [LARGE SCALE GENOMIC DNA]</scope>
    <source>
        <strain evidence="2 3">WH47</strain>
    </source>
</reference>